<comment type="caution">
    <text evidence="2">The sequence shown here is derived from an EMBL/GenBank/DDBJ whole genome shotgun (WGS) entry which is preliminary data.</text>
</comment>
<name>A0A4Y7SEF9_COPMI</name>
<evidence type="ECO:0000256" key="1">
    <source>
        <dbReference type="SAM" id="MobiDB-lite"/>
    </source>
</evidence>
<feature type="compositionally biased region" description="Low complexity" evidence="1">
    <location>
        <begin position="211"/>
        <end position="222"/>
    </location>
</feature>
<proteinExistence type="predicted"/>
<reference evidence="2 3" key="1">
    <citation type="journal article" date="2019" name="Nat. Ecol. Evol.">
        <title>Megaphylogeny resolves global patterns of mushroom evolution.</title>
        <authorList>
            <person name="Varga T."/>
            <person name="Krizsan K."/>
            <person name="Foldi C."/>
            <person name="Dima B."/>
            <person name="Sanchez-Garcia M."/>
            <person name="Sanchez-Ramirez S."/>
            <person name="Szollosi G.J."/>
            <person name="Szarkandi J.G."/>
            <person name="Papp V."/>
            <person name="Albert L."/>
            <person name="Andreopoulos W."/>
            <person name="Angelini C."/>
            <person name="Antonin V."/>
            <person name="Barry K.W."/>
            <person name="Bougher N.L."/>
            <person name="Buchanan P."/>
            <person name="Buyck B."/>
            <person name="Bense V."/>
            <person name="Catcheside P."/>
            <person name="Chovatia M."/>
            <person name="Cooper J."/>
            <person name="Damon W."/>
            <person name="Desjardin D."/>
            <person name="Finy P."/>
            <person name="Geml J."/>
            <person name="Haridas S."/>
            <person name="Hughes K."/>
            <person name="Justo A."/>
            <person name="Karasinski D."/>
            <person name="Kautmanova I."/>
            <person name="Kiss B."/>
            <person name="Kocsube S."/>
            <person name="Kotiranta H."/>
            <person name="LaButti K.M."/>
            <person name="Lechner B.E."/>
            <person name="Liimatainen K."/>
            <person name="Lipzen A."/>
            <person name="Lukacs Z."/>
            <person name="Mihaltcheva S."/>
            <person name="Morgado L.N."/>
            <person name="Niskanen T."/>
            <person name="Noordeloos M.E."/>
            <person name="Ohm R.A."/>
            <person name="Ortiz-Santana B."/>
            <person name="Ovrebo C."/>
            <person name="Racz N."/>
            <person name="Riley R."/>
            <person name="Savchenko A."/>
            <person name="Shiryaev A."/>
            <person name="Soop K."/>
            <person name="Spirin V."/>
            <person name="Szebenyi C."/>
            <person name="Tomsovsky M."/>
            <person name="Tulloss R.E."/>
            <person name="Uehling J."/>
            <person name="Grigoriev I.V."/>
            <person name="Vagvolgyi C."/>
            <person name="Papp T."/>
            <person name="Martin F.M."/>
            <person name="Miettinen O."/>
            <person name="Hibbett D.S."/>
            <person name="Nagy L.G."/>
        </authorList>
    </citation>
    <scope>NUCLEOTIDE SEQUENCE [LARGE SCALE GENOMIC DNA]</scope>
    <source>
        <strain evidence="2 3">FP101781</strain>
    </source>
</reference>
<dbReference type="AlphaFoldDB" id="A0A4Y7SEF9"/>
<evidence type="ECO:0000313" key="3">
    <source>
        <dbReference type="Proteomes" id="UP000298030"/>
    </source>
</evidence>
<sequence>MSKPILPVIVSYGSRLCPKCKTFETTRTHHEACIVTTMSLALPALKPLICYRESEGAFGCAFCGVPISSNPNLAAQHILICGTEVREDTETTPSQAIHIPGLNPLICIRDDQGRFMCRFCGEGISLSLTVTSSHCLICATDKSVANPSPGAPSHLSITPDGCLPYRGDHQHQLHTPISLGKRPNHTPLPRDRPVKRSASTIARPSPSGDFSSPTPSVQPSQQRRGYVSPRDPFKGQATYVNAHMREAARALSNSDSFCPPCYLLNKSNPAHSPRGCPCLAFKQAYLGYGTWRTKNVTFDPNNHLCFRCGLSYDLAFHDPQQDNTLAKFHGDRPTGRSNCPFQDGILLLIYLFQTFKGTVEHRPSLAAFARAVQALPGGPSFDMMTASSVDIMEWVTDSQDLLSHPPTLILLKAITDLRGTPQSSSLRTYPPDFGTMPPDSQGIFLQTLHDT</sequence>
<dbReference type="Proteomes" id="UP000298030">
    <property type="component" value="Unassembled WGS sequence"/>
</dbReference>
<keyword evidence="3" id="KW-1185">Reference proteome</keyword>
<accession>A0A4Y7SEF9</accession>
<dbReference type="EMBL" id="QPFP01000160">
    <property type="protein sequence ID" value="TEB20000.1"/>
    <property type="molecule type" value="Genomic_DNA"/>
</dbReference>
<feature type="region of interest" description="Disordered" evidence="1">
    <location>
        <begin position="146"/>
        <end position="232"/>
    </location>
</feature>
<organism evidence="2 3">
    <name type="scientific">Coprinellus micaceus</name>
    <name type="common">Glistening ink-cap mushroom</name>
    <name type="synonym">Coprinus micaceus</name>
    <dbReference type="NCBI Taxonomy" id="71717"/>
    <lineage>
        <taxon>Eukaryota</taxon>
        <taxon>Fungi</taxon>
        <taxon>Dikarya</taxon>
        <taxon>Basidiomycota</taxon>
        <taxon>Agaricomycotina</taxon>
        <taxon>Agaricomycetes</taxon>
        <taxon>Agaricomycetidae</taxon>
        <taxon>Agaricales</taxon>
        <taxon>Agaricineae</taxon>
        <taxon>Psathyrellaceae</taxon>
        <taxon>Coprinellus</taxon>
    </lineage>
</organism>
<gene>
    <name evidence="2" type="ORF">FA13DRAFT_1801502</name>
</gene>
<evidence type="ECO:0000313" key="2">
    <source>
        <dbReference type="EMBL" id="TEB20000.1"/>
    </source>
</evidence>
<protein>
    <submittedName>
        <fullName evidence="2">Uncharacterized protein</fullName>
    </submittedName>
</protein>